<reference evidence="2 3" key="1">
    <citation type="submission" date="2021-06" db="EMBL/GenBank/DDBJ databases">
        <authorList>
            <person name="Palmer J.M."/>
        </authorList>
    </citation>
    <scope>NUCLEOTIDE SEQUENCE [LARGE SCALE GENOMIC DNA]</scope>
    <source>
        <strain evidence="2 3">XC_2019</strain>
        <tissue evidence="2">Muscle</tissue>
    </source>
</reference>
<dbReference type="PANTHER" id="PTHR31139:SF4">
    <property type="entry name" value="ECTOPIC P GRANULES PROTEIN 5 HOMOLOG"/>
    <property type="match status" value="1"/>
</dbReference>
<dbReference type="InterPro" id="IPR051436">
    <property type="entry name" value="Autophagy-related_EPG5"/>
</dbReference>
<gene>
    <name evidence="2" type="ORF">XENOCAPTIV_022054</name>
</gene>
<comment type="caution">
    <text evidence="2">The sequence shown here is derived from an EMBL/GenBank/DDBJ whole genome shotgun (WGS) entry which is preliminary data.</text>
</comment>
<evidence type="ECO:0000313" key="2">
    <source>
        <dbReference type="EMBL" id="MEQ2201999.1"/>
    </source>
</evidence>
<evidence type="ECO:0000313" key="3">
    <source>
        <dbReference type="Proteomes" id="UP001434883"/>
    </source>
</evidence>
<dbReference type="EMBL" id="JAHRIN010030085">
    <property type="protein sequence ID" value="MEQ2201999.1"/>
    <property type="molecule type" value="Genomic_DNA"/>
</dbReference>
<dbReference type="PANTHER" id="PTHR31139">
    <property type="entry name" value="ECTOPIC P GRANULES PROTEIN 5 HOMOLOG"/>
    <property type="match status" value="1"/>
</dbReference>
<feature type="region of interest" description="Disordered" evidence="1">
    <location>
        <begin position="1"/>
        <end position="39"/>
    </location>
</feature>
<dbReference type="Proteomes" id="UP001434883">
    <property type="component" value="Unassembled WGS sequence"/>
</dbReference>
<proteinExistence type="predicted"/>
<protein>
    <recommendedName>
        <fullName evidence="4">E3 ubiquitin-protein ligase</fullName>
    </recommendedName>
</protein>
<feature type="compositionally biased region" description="Basic and acidic residues" evidence="1">
    <location>
        <begin position="1"/>
        <end position="11"/>
    </location>
</feature>
<feature type="compositionally biased region" description="Low complexity" evidence="1">
    <location>
        <begin position="13"/>
        <end position="25"/>
    </location>
</feature>
<evidence type="ECO:0008006" key="4">
    <source>
        <dbReference type="Google" id="ProtNLM"/>
    </source>
</evidence>
<accession>A0ABV0R1L1</accession>
<organism evidence="2 3">
    <name type="scientific">Xenoophorus captivus</name>
    <dbReference type="NCBI Taxonomy" id="1517983"/>
    <lineage>
        <taxon>Eukaryota</taxon>
        <taxon>Metazoa</taxon>
        <taxon>Chordata</taxon>
        <taxon>Craniata</taxon>
        <taxon>Vertebrata</taxon>
        <taxon>Euteleostomi</taxon>
        <taxon>Actinopterygii</taxon>
        <taxon>Neopterygii</taxon>
        <taxon>Teleostei</taxon>
        <taxon>Neoteleostei</taxon>
        <taxon>Acanthomorphata</taxon>
        <taxon>Ovalentaria</taxon>
        <taxon>Atherinomorphae</taxon>
        <taxon>Cyprinodontiformes</taxon>
        <taxon>Goodeidae</taxon>
        <taxon>Xenoophorus</taxon>
    </lineage>
</organism>
<name>A0ABV0R1L1_9TELE</name>
<keyword evidence="3" id="KW-1185">Reference proteome</keyword>
<sequence>HRAEFLGHMKPCESQSSAASGPESSNWTLVDEGGEEVTDEDPESSWLLLCEEDLISLLSQFPFQQLYSHMLGMSKQGMKMTVCYVSDHWAQYVSVTGAGGSSSHVHSLTLEKLQLEYDHLFFRAVLHVLRNKRLGIWLFMSEMPYGTLSSSMLWKVLYVMQCAETAGLETLNTIDLKHQERFEGWLCEVNSSDGISLLTALAHMATPTQHFDPAFITTITLLIYQVWEGDS</sequence>
<evidence type="ECO:0000256" key="1">
    <source>
        <dbReference type="SAM" id="MobiDB-lite"/>
    </source>
</evidence>
<feature type="non-terminal residue" evidence="2">
    <location>
        <position position="1"/>
    </location>
</feature>